<dbReference type="CDD" id="cd17546">
    <property type="entry name" value="REC_hyHK_CKI1_RcsC-like"/>
    <property type="match status" value="1"/>
</dbReference>
<dbReference type="PANTHER" id="PTHR45339:SF1">
    <property type="entry name" value="HYBRID SIGNAL TRANSDUCTION HISTIDINE KINASE J"/>
    <property type="match status" value="1"/>
</dbReference>
<sequence>MLYLHQEWGTKTKPSEIVINTTIAEKNPLQILLVEDYTTNQRMITLMLEQMGYQADVANNGLEALTAMRRQPYDVVFMDMQMPQMDGMTATQYICQECEPSVRPRIIALTASVILRDKENYLASGIDDFLAKPFRIEQLMQVLVNCHLMQEQKKYW</sequence>
<gene>
    <name evidence="5" type="ORF">IQ247_30945</name>
</gene>
<dbReference type="Pfam" id="PF00072">
    <property type="entry name" value="Response_reg"/>
    <property type="match status" value="1"/>
</dbReference>
<dbReference type="Proteomes" id="UP000620559">
    <property type="component" value="Unassembled WGS sequence"/>
</dbReference>
<dbReference type="RefSeq" id="WP_193925981.1">
    <property type="nucleotide sequence ID" value="NZ_JADEWL010000239.1"/>
</dbReference>
<evidence type="ECO:0000313" key="6">
    <source>
        <dbReference type="Proteomes" id="UP000620559"/>
    </source>
</evidence>
<name>A0A8J7F7N9_9CYAN</name>
<evidence type="ECO:0000256" key="1">
    <source>
        <dbReference type="ARBA" id="ARBA00022553"/>
    </source>
</evidence>
<dbReference type="SUPFAM" id="SSF52172">
    <property type="entry name" value="CheY-like"/>
    <property type="match status" value="1"/>
</dbReference>
<keyword evidence="6" id="KW-1185">Reference proteome</keyword>
<dbReference type="EMBL" id="JADEWL010000239">
    <property type="protein sequence ID" value="MBE9217020.1"/>
    <property type="molecule type" value="Genomic_DNA"/>
</dbReference>
<keyword evidence="2" id="KW-0902">Two-component regulatory system</keyword>
<dbReference type="PROSITE" id="PS50110">
    <property type="entry name" value="RESPONSE_REGULATORY"/>
    <property type="match status" value="1"/>
</dbReference>
<evidence type="ECO:0000256" key="2">
    <source>
        <dbReference type="ARBA" id="ARBA00023012"/>
    </source>
</evidence>
<evidence type="ECO:0000259" key="4">
    <source>
        <dbReference type="PROSITE" id="PS50110"/>
    </source>
</evidence>
<feature type="modified residue" description="4-aspartylphosphate" evidence="3">
    <location>
        <position position="79"/>
    </location>
</feature>
<dbReference type="Gene3D" id="3.40.50.2300">
    <property type="match status" value="1"/>
</dbReference>
<dbReference type="AlphaFoldDB" id="A0A8J7F7N9"/>
<accession>A0A8J7F7N9</accession>
<dbReference type="GO" id="GO:0000160">
    <property type="term" value="P:phosphorelay signal transduction system"/>
    <property type="evidence" value="ECO:0007669"/>
    <property type="project" value="UniProtKB-KW"/>
</dbReference>
<feature type="domain" description="Response regulatory" evidence="4">
    <location>
        <begin position="30"/>
        <end position="147"/>
    </location>
</feature>
<protein>
    <submittedName>
        <fullName evidence="5">Response regulator</fullName>
    </submittedName>
</protein>
<comment type="caution">
    <text evidence="5">The sequence shown here is derived from an EMBL/GenBank/DDBJ whole genome shotgun (WGS) entry which is preliminary data.</text>
</comment>
<dbReference type="InterPro" id="IPR011006">
    <property type="entry name" value="CheY-like_superfamily"/>
</dbReference>
<dbReference type="PANTHER" id="PTHR45339">
    <property type="entry name" value="HYBRID SIGNAL TRANSDUCTION HISTIDINE KINASE J"/>
    <property type="match status" value="1"/>
</dbReference>
<proteinExistence type="predicted"/>
<reference evidence="5" key="1">
    <citation type="submission" date="2020-10" db="EMBL/GenBank/DDBJ databases">
        <authorList>
            <person name="Castelo-Branco R."/>
            <person name="Eusebio N."/>
            <person name="Adriana R."/>
            <person name="Vieira A."/>
            <person name="Brugerolle De Fraissinette N."/>
            <person name="Rezende De Castro R."/>
            <person name="Schneider M.P."/>
            <person name="Vasconcelos V."/>
            <person name="Leao P.N."/>
        </authorList>
    </citation>
    <scope>NUCLEOTIDE SEQUENCE</scope>
    <source>
        <strain evidence="5">LEGE 06105</strain>
    </source>
</reference>
<dbReference type="InterPro" id="IPR001789">
    <property type="entry name" value="Sig_transdc_resp-reg_receiver"/>
</dbReference>
<dbReference type="SMART" id="SM00448">
    <property type="entry name" value="REC"/>
    <property type="match status" value="1"/>
</dbReference>
<evidence type="ECO:0000313" key="5">
    <source>
        <dbReference type="EMBL" id="MBE9217020.1"/>
    </source>
</evidence>
<evidence type="ECO:0000256" key="3">
    <source>
        <dbReference type="PROSITE-ProRule" id="PRU00169"/>
    </source>
</evidence>
<organism evidence="5 6">
    <name type="scientific">Plectonema cf. radiosum LEGE 06105</name>
    <dbReference type="NCBI Taxonomy" id="945769"/>
    <lineage>
        <taxon>Bacteria</taxon>
        <taxon>Bacillati</taxon>
        <taxon>Cyanobacteriota</taxon>
        <taxon>Cyanophyceae</taxon>
        <taxon>Oscillatoriophycideae</taxon>
        <taxon>Oscillatoriales</taxon>
        <taxon>Microcoleaceae</taxon>
        <taxon>Plectonema</taxon>
    </lineage>
</organism>
<keyword evidence="1 3" id="KW-0597">Phosphoprotein</keyword>